<keyword evidence="6" id="KW-0808">Transferase</keyword>
<gene>
    <name evidence="6" type="ORF">CFN78_12980</name>
</gene>
<dbReference type="AlphaFoldDB" id="A0A263D2X6"/>
<keyword evidence="6" id="KW-0723">Serine/threonine-protein kinase</keyword>
<organism evidence="6 7">
    <name type="scientific">Amycolatopsis antarctica</name>
    <dbReference type="NCBI Taxonomy" id="1854586"/>
    <lineage>
        <taxon>Bacteria</taxon>
        <taxon>Bacillati</taxon>
        <taxon>Actinomycetota</taxon>
        <taxon>Actinomycetes</taxon>
        <taxon>Pseudonocardiales</taxon>
        <taxon>Pseudonocardiaceae</taxon>
        <taxon>Amycolatopsis</taxon>
    </lineage>
</organism>
<dbReference type="GO" id="GO:0004674">
    <property type="term" value="F:protein serine/threonine kinase activity"/>
    <property type="evidence" value="ECO:0007669"/>
    <property type="project" value="UniProtKB-KW"/>
</dbReference>
<evidence type="ECO:0000313" key="7">
    <source>
        <dbReference type="Proteomes" id="UP000242444"/>
    </source>
</evidence>
<dbReference type="GO" id="GO:0005737">
    <property type="term" value="C:cytoplasm"/>
    <property type="evidence" value="ECO:0007669"/>
    <property type="project" value="TreeGrafter"/>
</dbReference>
<dbReference type="GO" id="GO:0005524">
    <property type="term" value="F:ATP binding"/>
    <property type="evidence" value="ECO:0007669"/>
    <property type="project" value="UniProtKB-UniRule"/>
</dbReference>
<comment type="caution">
    <text evidence="6">The sequence shown here is derived from an EMBL/GenBank/DDBJ whole genome shotgun (WGS) entry which is preliminary data.</text>
</comment>
<dbReference type="PROSITE" id="PS50011">
    <property type="entry name" value="PROTEIN_KINASE_DOM"/>
    <property type="match status" value="1"/>
</dbReference>
<dbReference type="SUPFAM" id="SSF56112">
    <property type="entry name" value="Protein kinase-like (PK-like)"/>
    <property type="match status" value="1"/>
</dbReference>
<dbReference type="Proteomes" id="UP000242444">
    <property type="component" value="Unassembled WGS sequence"/>
</dbReference>
<dbReference type="RefSeq" id="WP_094863036.1">
    <property type="nucleotide sequence ID" value="NZ_NKYE01000007.1"/>
</dbReference>
<dbReference type="Gene3D" id="1.10.510.10">
    <property type="entry name" value="Transferase(Phosphotransferase) domain 1"/>
    <property type="match status" value="1"/>
</dbReference>
<dbReference type="InterPro" id="IPR008271">
    <property type="entry name" value="Ser/Thr_kinase_AS"/>
</dbReference>
<reference evidence="6 7" key="1">
    <citation type="submission" date="2017-07" db="EMBL/GenBank/DDBJ databases">
        <title>Amycolatopsis antarcticus sp. nov., isolated from the surface of an Antarcticus brown macroalga.</title>
        <authorList>
            <person name="Wang J."/>
            <person name="Leiva S."/>
            <person name="Huang J."/>
            <person name="Huang Y."/>
        </authorList>
    </citation>
    <scope>NUCLEOTIDE SEQUENCE [LARGE SCALE GENOMIC DNA]</scope>
    <source>
        <strain evidence="6 7">AU-G6</strain>
    </source>
</reference>
<accession>A0A263D2X6</accession>
<protein>
    <submittedName>
        <fullName evidence="6">Serine/threonine protein kinase</fullName>
    </submittedName>
</protein>
<evidence type="ECO:0000256" key="3">
    <source>
        <dbReference type="PROSITE-ProRule" id="PRU10141"/>
    </source>
</evidence>
<feature type="region of interest" description="Disordered" evidence="4">
    <location>
        <begin position="593"/>
        <end position="627"/>
    </location>
</feature>
<evidence type="ECO:0000256" key="2">
    <source>
        <dbReference type="ARBA" id="ARBA00022840"/>
    </source>
</evidence>
<name>A0A263D2X6_9PSEU</name>
<keyword evidence="2 3" id="KW-0067">ATP-binding</keyword>
<dbReference type="PANTHER" id="PTHR24348:SF68">
    <property type="entry name" value="SERINE_THREONINE-PROTEIN KINASE ATG1C"/>
    <property type="match status" value="1"/>
</dbReference>
<dbReference type="InterPro" id="IPR045269">
    <property type="entry name" value="Atg1-like"/>
</dbReference>
<dbReference type="EMBL" id="NKYE01000007">
    <property type="protein sequence ID" value="OZM72559.1"/>
    <property type="molecule type" value="Genomic_DNA"/>
</dbReference>
<evidence type="ECO:0000313" key="6">
    <source>
        <dbReference type="EMBL" id="OZM72559.1"/>
    </source>
</evidence>
<dbReference type="CDD" id="cd14014">
    <property type="entry name" value="STKc_PknB_like"/>
    <property type="match status" value="1"/>
</dbReference>
<feature type="binding site" evidence="3">
    <location>
        <position position="38"/>
    </location>
    <ligand>
        <name>ATP</name>
        <dbReference type="ChEBI" id="CHEBI:30616"/>
    </ligand>
</feature>
<dbReference type="InterPro" id="IPR000719">
    <property type="entry name" value="Prot_kinase_dom"/>
</dbReference>
<keyword evidence="1 3" id="KW-0547">Nucleotide-binding</keyword>
<feature type="compositionally biased region" description="Low complexity" evidence="4">
    <location>
        <begin position="613"/>
        <end position="627"/>
    </location>
</feature>
<evidence type="ECO:0000256" key="1">
    <source>
        <dbReference type="ARBA" id="ARBA00022741"/>
    </source>
</evidence>
<feature type="domain" description="Protein kinase" evidence="5">
    <location>
        <begin position="9"/>
        <end position="256"/>
    </location>
</feature>
<keyword evidence="7" id="KW-1185">Reference proteome</keyword>
<feature type="compositionally biased region" description="Pro residues" evidence="4">
    <location>
        <begin position="598"/>
        <end position="612"/>
    </location>
</feature>
<dbReference type="PANTHER" id="PTHR24348">
    <property type="entry name" value="SERINE/THREONINE-PROTEIN KINASE UNC-51-RELATED"/>
    <property type="match status" value="1"/>
</dbReference>
<dbReference type="Pfam" id="PF00069">
    <property type="entry name" value="Pkinase"/>
    <property type="match status" value="1"/>
</dbReference>
<dbReference type="InterPro" id="IPR017441">
    <property type="entry name" value="Protein_kinase_ATP_BS"/>
</dbReference>
<sequence>MGDWQLSGYTEIERLGEGGFGRVVLARHDDSGTFVAIKYLYERYLADELYLSRFRQEAYLLQRVSSPHVVRLYQFAETPQGAAIVMEAVPGVSLRSVLRADGVLAPEAALAVLKGSLLGLAAAHEAGVAHRDYKPDNVLVGGQRESKLVDFGLAVLDGQAGLAAGTPAYMAPEQWAGQPGTPATDVYAATCVFFQCVTGRKPYRAEDPQALRNLHEYAPIPFGEVPEAVRGLVVRGMAKELAARPAGARAFVAELESAAAAAYGQDWEDRGLRRLAERAATLVALSPLALLGTASVLAPAGAGGVAASVPVAAGPVGKGVLGSVGAKVATIGVGAAVLVGGAVIAVTTIGAEETPAAAPPPAVLVAVQTRSETSSDPGFDLNAKYVAVSGYPDPATDGKINALLMAPVDDYADQVRDQLRATPPEGTAEMPHLTSEVRIRAHTPDFLSVRYDFTLDSDFLWHSSWKQSEIVNIDLKAASGLSPKEVLAASTLTDTGTALLVDRLHEVNGGELCPGYGDSVTDRGNITTRALTGEQGKRPGVQLAFGPDGADVVISQFELGYPTGCGVTRTITLPYEQVTDLLAPEMAARLPSVRTLPRPTPGSPSPAAPPAASPSVSPSAGVPAPGGDPLSVGRLTIGVPFGWTVQDQGLERVVVNGADCPDPQRYSNCAYFLVTDNARANAEQPSYEPGRPYRRSANGRACNAAGRKDLWQEGTATKVESGLASVGAVEAVYEKWTVACVPKGSGETSGPVSVTQRLWFLPKSQVVVVDEWGSPEVDRMLAEGTVG</sequence>
<evidence type="ECO:0000259" key="5">
    <source>
        <dbReference type="PROSITE" id="PS50011"/>
    </source>
</evidence>
<dbReference type="PROSITE" id="PS00108">
    <property type="entry name" value="PROTEIN_KINASE_ST"/>
    <property type="match status" value="1"/>
</dbReference>
<dbReference type="InterPro" id="IPR011009">
    <property type="entry name" value="Kinase-like_dom_sf"/>
</dbReference>
<proteinExistence type="predicted"/>
<dbReference type="OrthoDB" id="4716121at2"/>
<keyword evidence="6" id="KW-0418">Kinase</keyword>
<dbReference type="PROSITE" id="PS00107">
    <property type="entry name" value="PROTEIN_KINASE_ATP"/>
    <property type="match status" value="1"/>
</dbReference>
<evidence type="ECO:0000256" key="4">
    <source>
        <dbReference type="SAM" id="MobiDB-lite"/>
    </source>
</evidence>
<dbReference type="InParanoid" id="A0A263D2X6"/>